<keyword evidence="1" id="KW-0805">Transcription regulation</keyword>
<dbReference type="SUPFAM" id="SSF48008">
    <property type="entry name" value="GntR ligand-binding domain-like"/>
    <property type="match status" value="2"/>
</dbReference>
<dbReference type="InterPro" id="IPR011711">
    <property type="entry name" value="GntR_C"/>
</dbReference>
<keyword evidence="3" id="KW-0804">Transcription</keyword>
<dbReference type="SUPFAM" id="SSF46785">
    <property type="entry name" value="Winged helix' DNA-binding domain"/>
    <property type="match status" value="2"/>
</dbReference>
<gene>
    <name evidence="5" type="ORF">MU0050_003139</name>
</gene>
<dbReference type="Proteomes" id="UP001190466">
    <property type="component" value="Chromosome"/>
</dbReference>
<dbReference type="Gene3D" id="1.10.10.10">
    <property type="entry name" value="Winged helix-like DNA-binding domain superfamily/Winged helix DNA-binding domain"/>
    <property type="match status" value="2"/>
</dbReference>
<evidence type="ECO:0000256" key="2">
    <source>
        <dbReference type="ARBA" id="ARBA00023125"/>
    </source>
</evidence>
<dbReference type="Gene3D" id="1.20.120.530">
    <property type="entry name" value="GntR ligand-binding domain-like"/>
    <property type="match status" value="2"/>
</dbReference>
<keyword evidence="2" id="KW-0238">DNA-binding</keyword>
<feature type="domain" description="HTH gntR-type" evidence="4">
    <location>
        <begin position="9"/>
        <end position="79"/>
    </location>
</feature>
<proteinExistence type="predicted"/>
<evidence type="ECO:0000259" key="4">
    <source>
        <dbReference type="PROSITE" id="PS50949"/>
    </source>
</evidence>
<organism evidence="5 6">
    <name type="scientific">[Mycobacterium] wendilense</name>
    <dbReference type="NCBI Taxonomy" id="3064284"/>
    <lineage>
        <taxon>Bacteria</taxon>
        <taxon>Bacillati</taxon>
        <taxon>Actinomycetota</taxon>
        <taxon>Actinomycetes</taxon>
        <taxon>Mycobacteriales</taxon>
        <taxon>Mycobacteriaceae</taxon>
        <taxon>Mycolicibacter</taxon>
    </lineage>
</organism>
<dbReference type="InterPro" id="IPR036388">
    <property type="entry name" value="WH-like_DNA-bd_sf"/>
</dbReference>
<reference evidence="5 6" key="1">
    <citation type="submission" date="2023-08" db="EMBL/GenBank/DDBJ databases">
        <authorList>
            <person name="Folkvardsen B D."/>
            <person name="Norman A."/>
        </authorList>
    </citation>
    <scope>NUCLEOTIDE SEQUENCE [LARGE SCALE GENOMIC DNA]</scope>
    <source>
        <strain evidence="5 6">Mu0050</strain>
    </source>
</reference>
<dbReference type="InterPro" id="IPR036390">
    <property type="entry name" value="WH_DNA-bd_sf"/>
</dbReference>
<protein>
    <submittedName>
        <fullName evidence="5">FCD domain-containing protein</fullName>
    </submittedName>
</protein>
<evidence type="ECO:0000256" key="1">
    <source>
        <dbReference type="ARBA" id="ARBA00023015"/>
    </source>
</evidence>
<dbReference type="PROSITE" id="PS50949">
    <property type="entry name" value="HTH_GNTR"/>
    <property type="match status" value="2"/>
</dbReference>
<dbReference type="SMART" id="SM00345">
    <property type="entry name" value="HTH_GNTR"/>
    <property type="match status" value="2"/>
</dbReference>
<feature type="domain" description="HTH gntR-type" evidence="4">
    <location>
        <begin position="240"/>
        <end position="310"/>
    </location>
</feature>
<dbReference type="SMART" id="SM00895">
    <property type="entry name" value="FCD"/>
    <property type="match status" value="2"/>
</dbReference>
<name>A0ABM9MG66_9MYCO</name>
<sequence>MLDAGPAAGRRAARLARLLEAEIIRRNWPLGESLGSEPQLQEQYGVSRSVLREAVRLIEHHQVARMRRGPGGGLIVTTPDAAPATRAMVIYLEYVGTTVDELFAARLLLEPLACGLAAERVDEPEIAALRAALAATADQPERGDLHLALAEAAGNPVLALFVEILTRLTARYARGTGPPTADARRGLRADHAAIVDAVTAGDVTRARTLTEQHVRAVTEWLRDQPRTAGRRIAESPPVRGKRAELVAAAIHEDIAADGWRTGTVFGGEGDLLQRYGVSRSVLREAVRLLEYHTVARMRRGPGGGLIVTEPQPEAAVDTIALYLDYRRPSRADLGLVREAIEVDNVAAVVARRAEPEVAAFLARRHEVPAEGVAAGDAHAAGWTDLEFHAELAELAGNRILEIFLRIIVELFGRHWTPTMRPMPGPDDAAEMYRAHGRIVEAIREGDDSMARHRCRRHLEALSTWWV</sequence>
<dbReference type="PANTHER" id="PTHR43537:SF24">
    <property type="entry name" value="GLUCONATE OPERON TRANSCRIPTIONAL REPRESSOR"/>
    <property type="match status" value="1"/>
</dbReference>
<keyword evidence="6" id="KW-1185">Reference proteome</keyword>
<dbReference type="PANTHER" id="PTHR43537">
    <property type="entry name" value="TRANSCRIPTIONAL REGULATOR, GNTR FAMILY"/>
    <property type="match status" value="1"/>
</dbReference>
<accession>A0ABM9MG66</accession>
<dbReference type="InterPro" id="IPR000524">
    <property type="entry name" value="Tscrpt_reg_HTH_GntR"/>
</dbReference>
<dbReference type="Pfam" id="PF07729">
    <property type="entry name" value="FCD"/>
    <property type="match status" value="2"/>
</dbReference>
<evidence type="ECO:0000256" key="3">
    <source>
        <dbReference type="ARBA" id="ARBA00023163"/>
    </source>
</evidence>
<dbReference type="Pfam" id="PF00392">
    <property type="entry name" value="GntR"/>
    <property type="match status" value="2"/>
</dbReference>
<evidence type="ECO:0000313" key="5">
    <source>
        <dbReference type="EMBL" id="CAJ1584368.1"/>
    </source>
</evidence>
<dbReference type="InterPro" id="IPR008920">
    <property type="entry name" value="TF_FadR/GntR_C"/>
</dbReference>
<dbReference type="EMBL" id="OY726395">
    <property type="protein sequence ID" value="CAJ1584368.1"/>
    <property type="molecule type" value="Genomic_DNA"/>
</dbReference>
<evidence type="ECO:0000313" key="6">
    <source>
        <dbReference type="Proteomes" id="UP001190466"/>
    </source>
</evidence>